<dbReference type="SMART" id="SM00225">
    <property type="entry name" value="BTB"/>
    <property type="match status" value="1"/>
</dbReference>
<feature type="domain" description="BTB" evidence="1">
    <location>
        <begin position="189"/>
        <end position="257"/>
    </location>
</feature>
<reference evidence="2 3" key="1">
    <citation type="journal article" date="2011" name="Science">
        <title>The ecoresponsive genome of Daphnia pulex.</title>
        <authorList>
            <person name="Colbourne J.K."/>
            <person name="Pfrender M.E."/>
            <person name="Gilbert D."/>
            <person name="Thomas W.K."/>
            <person name="Tucker A."/>
            <person name="Oakley T.H."/>
            <person name="Tokishita S."/>
            <person name="Aerts A."/>
            <person name="Arnold G.J."/>
            <person name="Basu M.K."/>
            <person name="Bauer D.J."/>
            <person name="Caceres C.E."/>
            <person name="Carmel L."/>
            <person name="Casola C."/>
            <person name="Choi J.H."/>
            <person name="Detter J.C."/>
            <person name="Dong Q."/>
            <person name="Dusheyko S."/>
            <person name="Eads B.D."/>
            <person name="Frohlich T."/>
            <person name="Geiler-Samerotte K.A."/>
            <person name="Gerlach D."/>
            <person name="Hatcher P."/>
            <person name="Jogdeo S."/>
            <person name="Krijgsveld J."/>
            <person name="Kriventseva E.V."/>
            <person name="Kultz D."/>
            <person name="Laforsch C."/>
            <person name="Lindquist E."/>
            <person name="Lopez J."/>
            <person name="Manak J.R."/>
            <person name="Muller J."/>
            <person name="Pangilinan J."/>
            <person name="Patwardhan R.P."/>
            <person name="Pitluck S."/>
            <person name="Pritham E.J."/>
            <person name="Rechtsteiner A."/>
            <person name="Rho M."/>
            <person name="Rogozin I.B."/>
            <person name="Sakarya O."/>
            <person name="Salamov A."/>
            <person name="Schaack S."/>
            <person name="Shapiro H."/>
            <person name="Shiga Y."/>
            <person name="Skalitzky C."/>
            <person name="Smith Z."/>
            <person name="Souvorov A."/>
            <person name="Sung W."/>
            <person name="Tang Z."/>
            <person name="Tsuchiya D."/>
            <person name="Tu H."/>
            <person name="Vos H."/>
            <person name="Wang M."/>
            <person name="Wolf Y.I."/>
            <person name="Yamagata H."/>
            <person name="Yamada T."/>
            <person name="Ye Y."/>
            <person name="Shaw J.R."/>
            <person name="Andrews J."/>
            <person name="Crease T.J."/>
            <person name="Tang H."/>
            <person name="Lucas S.M."/>
            <person name="Robertson H.M."/>
            <person name="Bork P."/>
            <person name="Koonin E.V."/>
            <person name="Zdobnov E.M."/>
            <person name="Grigoriev I.V."/>
            <person name="Lynch M."/>
            <person name="Boore J.L."/>
        </authorList>
    </citation>
    <scope>NUCLEOTIDE SEQUENCE [LARGE SCALE GENOMIC DNA]</scope>
</reference>
<evidence type="ECO:0000313" key="2">
    <source>
        <dbReference type="EMBL" id="EFX88136.1"/>
    </source>
</evidence>
<dbReference type="GO" id="GO:0005634">
    <property type="term" value="C:nucleus"/>
    <property type="evidence" value="ECO:0000318"/>
    <property type="project" value="GO_Central"/>
</dbReference>
<gene>
    <name evidence="2" type="ORF">DAPPUDRAFT_311724</name>
</gene>
<dbReference type="GO" id="GO:0030162">
    <property type="term" value="P:regulation of proteolysis"/>
    <property type="evidence" value="ECO:0000318"/>
    <property type="project" value="GO_Central"/>
</dbReference>
<dbReference type="GO" id="GO:0005737">
    <property type="term" value="C:cytoplasm"/>
    <property type="evidence" value="ECO:0000318"/>
    <property type="project" value="GO_Central"/>
</dbReference>
<dbReference type="FunFam" id="3.30.710.10:FF:000159">
    <property type="entry name" value="Speckle-type POZ protein B"/>
    <property type="match status" value="1"/>
</dbReference>
<accession>E9FXQ6</accession>
<dbReference type="SUPFAM" id="SSF54695">
    <property type="entry name" value="POZ domain"/>
    <property type="match status" value="1"/>
</dbReference>
<dbReference type="eggNOG" id="KOG1987">
    <property type="taxonomic scope" value="Eukaryota"/>
</dbReference>
<dbReference type="GO" id="GO:0043161">
    <property type="term" value="P:proteasome-mediated ubiquitin-dependent protein catabolic process"/>
    <property type="evidence" value="ECO:0000318"/>
    <property type="project" value="GO_Central"/>
</dbReference>
<evidence type="ECO:0000313" key="3">
    <source>
        <dbReference type="Proteomes" id="UP000000305"/>
    </source>
</evidence>
<dbReference type="AlphaFoldDB" id="E9FXQ6"/>
<dbReference type="Pfam" id="PF00651">
    <property type="entry name" value="BTB"/>
    <property type="match status" value="1"/>
</dbReference>
<protein>
    <recommendedName>
        <fullName evidence="1">BTB domain-containing protein</fullName>
    </recommendedName>
</protein>
<dbReference type="InterPro" id="IPR000210">
    <property type="entry name" value="BTB/POZ_dom"/>
</dbReference>
<dbReference type="Gene3D" id="3.30.710.10">
    <property type="entry name" value="Potassium Channel Kv1.1, Chain A"/>
    <property type="match status" value="1"/>
</dbReference>
<dbReference type="EMBL" id="GL732526">
    <property type="protein sequence ID" value="EFX88136.1"/>
    <property type="molecule type" value="Genomic_DNA"/>
</dbReference>
<keyword evidence="3" id="KW-1185">Reference proteome</keyword>
<dbReference type="InParanoid" id="E9FXQ6"/>
<dbReference type="GO" id="GO:0031625">
    <property type="term" value="F:ubiquitin protein ligase binding"/>
    <property type="evidence" value="ECO:0000318"/>
    <property type="project" value="GO_Central"/>
</dbReference>
<evidence type="ECO:0000259" key="1">
    <source>
        <dbReference type="PROSITE" id="PS50097"/>
    </source>
</evidence>
<dbReference type="Gene3D" id="1.25.40.420">
    <property type="match status" value="1"/>
</dbReference>
<dbReference type="InterPro" id="IPR011333">
    <property type="entry name" value="SKP1/BTB/POZ_sf"/>
</dbReference>
<dbReference type="PANTHER" id="PTHR24413">
    <property type="entry name" value="SPECKLE-TYPE POZ PROTEIN"/>
    <property type="match status" value="1"/>
</dbReference>
<organism evidence="2 3">
    <name type="scientific">Daphnia pulex</name>
    <name type="common">Water flea</name>
    <dbReference type="NCBI Taxonomy" id="6669"/>
    <lineage>
        <taxon>Eukaryota</taxon>
        <taxon>Metazoa</taxon>
        <taxon>Ecdysozoa</taxon>
        <taxon>Arthropoda</taxon>
        <taxon>Crustacea</taxon>
        <taxon>Branchiopoda</taxon>
        <taxon>Diplostraca</taxon>
        <taxon>Cladocera</taxon>
        <taxon>Anomopoda</taxon>
        <taxon>Daphniidae</taxon>
        <taxon>Daphnia</taxon>
    </lineage>
</organism>
<dbReference type="HOGENOM" id="CLU_050585_1_0_1"/>
<dbReference type="OrthoDB" id="10249567at2759"/>
<sequence>MASAFCSVGSLGSLRTVQRSVPNITSVEQQNEALACVTYKISIQKYNADKFQLDRTYANTYTSYFVLSSEVVSITDDGENPQNYTIEVRLRELIGPDDGLGSSGKEDAVPDYCRRPSDVWMTLINEQEKLFFRNQSSNVWKSPKIILPLLQPSATIGTCLIWIKFNTFRQGEAKVVKSLLGLLLHQTQCDVKFCFEDGRHVGGHIPILANRSPVFAAMFSHDMQEKKTGQVVIKDIQPEIFKEMLHYLYAGRTRISIVECTAQPLFLAAEKYDIKELRDECIQFLILHIQSGNVIELIVWADLYRVEEIKEAAFKFVGENYKTIFPTTEWENLMKLYPDLCLLVT</sequence>
<name>E9FXQ6_DAPPU</name>
<dbReference type="KEGG" id="dpx:DAPPUDRAFT_311724"/>
<dbReference type="Proteomes" id="UP000000305">
    <property type="component" value="Unassembled WGS sequence"/>
</dbReference>
<dbReference type="PROSITE" id="PS50097">
    <property type="entry name" value="BTB"/>
    <property type="match status" value="1"/>
</dbReference>
<proteinExistence type="predicted"/>